<dbReference type="OrthoDB" id="2431961at2759"/>
<name>A0A397SP06_9GLOM</name>
<comment type="caution">
    <text evidence="2">The sequence shown here is derived from an EMBL/GenBank/DDBJ whole genome shotgun (WGS) entry which is preliminary data.</text>
</comment>
<reference evidence="2 3" key="1">
    <citation type="submission" date="2018-06" db="EMBL/GenBank/DDBJ databases">
        <title>Comparative genomics reveals the genomic features of Rhizophagus irregularis, R. cerebriforme, R. diaphanum and Gigaspora rosea, and their symbiotic lifestyle signature.</title>
        <authorList>
            <person name="Morin E."/>
            <person name="San Clemente H."/>
            <person name="Chen E.C.H."/>
            <person name="De La Providencia I."/>
            <person name="Hainaut M."/>
            <person name="Kuo A."/>
            <person name="Kohler A."/>
            <person name="Murat C."/>
            <person name="Tang N."/>
            <person name="Roy S."/>
            <person name="Loubradou J."/>
            <person name="Henrissat B."/>
            <person name="Grigoriev I.V."/>
            <person name="Corradi N."/>
            <person name="Roux C."/>
            <person name="Martin F.M."/>
        </authorList>
    </citation>
    <scope>NUCLEOTIDE SEQUENCE [LARGE SCALE GENOMIC DNA]</scope>
    <source>
        <strain evidence="2 3">DAOM 227022</strain>
    </source>
</reference>
<accession>A0A397SP06</accession>
<proteinExistence type="predicted"/>
<evidence type="ECO:0000313" key="2">
    <source>
        <dbReference type="EMBL" id="RIA84571.1"/>
    </source>
</evidence>
<gene>
    <name evidence="2" type="ORF">C1645_832065</name>
</gene>
<keyword evidence="3" id="KW-1185">Reference proteome</keyword>
<sequence>MENDTLKEPRLKSSKYFKYKCSDEILGLHEFFVKEPASKWCLETFVRKLIEEEADLDFEQSKELFLANLAQIENQRNVDNPIRLFCSDYTDWLKTWKGQAVSNACCEFFQESKRLGTQLQQKRKHNEIAEEYIFENAKYVAFNNTISQRPQRETQTPAPQSPQSLMPTKPNKEIVKHEKVKQYIESIQIVCASSINTSKLEELVGKDLANKIFSYRKLVPSIWTKSLEKYFTNALDKTGKEFKLAIQEEIEGEEENRFRIYNLVDASPTLSRSIKDRKFTIYHIAPLFMFYESTFGTLEFDWIEASGIVKGIRIGDYREIWQMEISSSPSTPTTRHTVSDTKKSIHTDILLNLVGILSSHLDLDVKIAKEIKVFSTQVIANRLTLYALSMQEDGIFFTYELASAELPFDFHSRSRYMVVFRLMAIFHDEIVQQKAIMDKIDRILIPYEGKCVCDVLKIPVNL</sequence>
<feature type="region of interest" description="Disordered" evidence="1">
    <location>
        <begin position="148"/>
        <end position="169"/>
    </location>
</feature>
<protein>
    <submittedName>
        <fullName evidence="2">Uncharacterized protein</fullName>
    </submittedName>
</protein>
<feature type="compositionally biased region" description="Polar residues" evidence="1">
    <location>
        <begin position="148"/>
        <end position="166"/>
    </location>
</feature>
<organism evidence="2 3">
    <name type="scientific">Glomus cerebriforme</name>
    <dbReference type="NCBI Taxonomy" id="658196"/>
    <lineage>
        <taxon>Eukaryota</taxon>
        <taxon>Fungi</taxon>
        <taxon>Fungi incertae sedis</taxon>
        <taxon>Mucoromycota</taxon>
        <taxon>Glomeromycotina</taxon>
        <taxon>Glomeromycetes</taxon>
        <taxon>Glomerales</taxon>
        <taxon>Glomeraceae</taxon>
        <taxon>Glomus</taxon>
    </lineage>
</organism>
<dbReference type="Proteomes" id="UP000265703">
    <property type="component" value="Unassembled WGS sequence"/>
</dbReference>
<evidence type="ECO:0000313" key="3">
    <source>
        <dbReference type="Proteomes" id="UP000265703"/>
    </source>
</evidence>
<dbReference type="AlphaFoldDB" id="A0A397SP06"/>
<dbReference type="EMBL" id="QKYT01000483">
    <property type="protein sequence ID" value="RIA84571.1"/>
    <property type="molecule type" value="Genomic_DNA"/>
</dbReference>
<evidence type="ECO:0000256" key="1">
    <source>
        <dbReference type="SAM" id="MobiDB-lite"/>
    </source>
</evidence>